<dbReference type="InterPro" id="IPR007314">
    <property type="entry name" value="Cofac_haem-bd_dom"/>
</dbReference>
<gene>
    <name evidence="3" type="ORF">DAH66_20305</name>
</gene>
<dbReference type="GO" id="GO:0016787">
    <property type="term" value="F:hydrolase activity"/>
    <property type="evidence" value="ECO:0007669"/>
    <property type="project" value="UniProtKB-KW"/>
</dbReference>
<proteinExistence type="predicted"/>
<dbReference type="Gene3D" id="3.40.50.11550">
    <property type="match status" value="1"/>
</dbReference>
<accession>A0A430FYE9</accession>
<dbReference type="RefSeq" id="WP_126005931.1">
    <property type="nucleotide sequence ID" value="NZ_QQYZ01000030.1"/>
</dbReference>
<dbReference type="Proteomes" id="UP000287746">
    <property type="component" value="Unassembled WGS sequence"/>
</dbReference>
<keyword evidence="3" id="KW-0378">Hydrolase</keyword>
<evidence type="ECO:0000259" key="2">
    <source>
        <dbReference type="Pfam" id="PF04187"/>
    </source>
</evidence>
<dbReference type="InterPro" id="IPR029058">
    <property type="entry name" value="AB_hydrolase_fold"/>
</dbReference>
<dbReference type="PANTHER" id="PTHR48098:SF6">
    <property type="entry name" value="FERRI-BACILLIBACTIN ESTERASE BESA"/>
    <property type="match status" value="1"/>
</dbReference>
<dbReference type="Gene3D" id="3.40.50.1820">
    <property type="entry name" value="alpha/beta hydrolase"/>
    <property type="match status" value="1"/>
</dbReference>
<evidence type="ECO:0000313" key="3">
    <source>
        <dbReference type="EMBL" id="RSY77572.1"/>
    </source>
</evidence>
<dbReference type="InterPro" id="IPR000801">
    <property type="entry name" value="Esterase-like"/>
</dbReference>
<dbReference type="Pfam" id="PF00756">
    <property type="entry name" value="Esterase"/>
    <property type="match status" value="1"/>
</dbReference>
<evidence type="ECO:0000256" key="1">
    <source>
        <dbReference type="SAM" id="SignalP"/>
    </source>
</evidence>
<reference evidence="4" key="1">
    <citation type="submission" date="2018-07" db="EMBL/GenBank/DDBJ databases">
        <title>Genomic and Epidemiologic Investigation of an Indolent Hospital Outbreak.</title>
        <authorList>
            <person name="Johnson R.C."/>
            <person name="Deming C."/>
            <person name="Conlan S."/>
            <person name="Zellmer C.J."/>
            <person name="Michelin A.V."/>
            <person name="Lee-Lin S.-Q."/>
            <person name="Thomas P.J."/>
            <person name="Park M."/>
            <person name="Weingarten R.A."/>
            <person name="Less J."/>
            <person name="Dekker J.P."/>
            <person name="Frank K.M."/>
            <person name="Musser K.A."/>
            <person name="Mcquiston J.R."/>
            <person name="Henderson D.K."/>
            <person name="Lau A.F."/>
            <person name="Palmore T.N."/>
            <person name="Segre J.A."/>
        </authorList>
    </citation>
    <scope>NUCLEOTIDE SEQUENCE [LARGE SCALE GENOMIC DNA]</scope>
    <source>
        <strain evidence="4">SK-CDC1_0717</strain>
    </source>
</reference>
<feature type="chain" id="PRO_5019167541" evidence="1">
    <location>
        <begin position="26"/>
        <end position="672"/>
    </location>
</feature>
<dbReference type="SUPFAM" id="SSF159501">
    <property type="entry name" value="EreA/ChaN-like"/>
    <property type="match status" value="1"/>
</dbReference>
<protein>
    <submittedName>
        <fullName evidence="3">Alpha/beta hydrolase</fullName>
    </submittedName>
</protein>
<dbReference type="PANTHER" id="PTHR48098">
    <property type="entry name" value="ENTEROCHELIN ESTERASE-RELATED"/>
    <property type="match status" value="1"/>
</dbReference>
<organism evidence="3 4">
    <name type="scientific">Sphingomonas koreensis</name>
    <dbReference type="NCBI Taxonomy" id="93064"/>
    <lineage>
        <taxon>Bacteria</taxon>
        <taxon>Pseudomonadati</taxon>
        <taxon>Pseudomonadota</taxon>
        <taxon>Alphaproteobacteria</taxon>
        <taxon>Sphingomonadales</taxon>
        <taxon>Sphingomonadaceae</taxon>
        <taxon>Sphingomonas</taxon>
    </lineage>
</organism>
<dbReference type="EMBL" id="QQYZ01000030">
    <property type="protein sequence ID" value="RSY77572.1"/>
    <property type="molecule type" value="Genomic_DNA"/>
</dbReference>
<keyword evidence="1" id="KW-0732">Signal</keyword>
<dbReference type="InterPro" id="IPR050583">
    <property type="entry name" value="Mycobacterial_A85_antigen"/>
</dbReference>
<dbReference type="AlphaFoldDB" id="A0A430FYE9"/>
<sequence>MAGLRWLWALALLMVAASAAVPAQATPRLIRHAAFQSAEVSPRDVTVWLPDGYRADGPPLPVIYMQDGQNLHEGSRAFGGQSWGVGETAARLIREGKIPPVIIVGIDNSATRGRDYLPQRIYDLLPEAGRTMIRDGWGGAPQSDAYLNFLVRELKPFIDKQYRTRTDRASTFVMGSSMGGLISLYAQVQYPEVFGGSASLSMHWLLGNSGAPLPEPPLYTRQVLRAFETWIALAHLSPNRHRIYVDRGTETLDARYTPYTAPFEAFMRRAGWGDSFTSRIYPGTDHSEKSWSARLADPLTFLLAPGDGAEAQAEAARLAQLRAAQMPDDYLLAKFRSADIVLLGEDHAVKQSIAFVANAIPKLYAAGVTNLVMEFGAEEDQAALDRLVTAPAYDAAAARQLMFNYNVMWSWQDYRDLYRAVWAFNRTLPRGRPPFRIVNMSYVFDWSGFSGTRTPETLRQVFPRGMVDQFRAERIAREVLDKGQKALVLTGTLHAFTRFAAGQTQSDGDGFCQRTANALGNRLHAAYGSRITNVMLHQSLPALPGRRAVFEQPGDGAVERIIRLNGNRPAGFDLRGAPMGSIRDYSYYGICDRDFTLADLFDGYIFLAPFRDLRAATPDAGFVDEANLERAIEQFPDPDWAPRPANLAQARAHLLDMAKQIDARYAALAGTD</sequence>
<feature type="signal peptide" evidence="1">
    <location>
        <begin position="1"/>
        <end position="25"/>
    </location>
</feature>
<evidence type="ECO:0000313" key="4">
    <source>
        <dbReference type="Proteomes" id="UP000287746"/>
    </source>
</evidence>
<dbReference type="SUPFAM" id="SSF53474">
    <property type="entry name" value="alpha/beta-Hydrolases"/>
    <property type="match status" value="1"/>
</dbReference>
<name>A0A430FYE9_9SPHN</name>
<feature type="domain" description="Haem-binding uptake Tiki superfamily ChaN" evidence="2">
    <location>
        <begin position="332"/>
        <end position="421"/>
    </location>
</feature>
<dbReference type="Pfam" id="PF04187">
    <property type="entry name" value="Cofac_haem_bdg"/>
    <property type="match status" value="1"/>
</dbReference>
<comment type="caution">
    <text evidence="3">The sequence shown here is derived from an EMBL/GenBank/DDBJ whole genome shotgun (WGS) entry which is preliminary data.</text>
</comment>